<gene>
    <name evidence="2" type="ORF">SOCE26_071800</name>
</gene>
<accession>A0A2L0F2A2</accession>
<feature type="region of interest" description="Disordered" evidence="1">
    <location>
        <begin position="1"/>
        <end position="23"/>
    </location>
</feature>
<evidence type="ECO:0000313" key="3">
    <source>
        <dbReference type="Proteomes" id="UP000238348"/>
    </source>
</evidence>
<sequence length="276" mass="29964">MSAAGRAAPRPSGAPGRRDLPWEPGFPEKSALFWPIRRNAAAFAAFAAWPSVDDYNRALGEGVPVRFVEQAPRPRRRRQRGPVDPSALYDARIHVEGCVPTRPRNWHDFLNMLVWAAFPRAKAELHARQHRAVAARLDPGAEALPPARTRELDGLALLDEGGLLLLHDARCAPLPGDPSDLRRSADEVQDAVRRRDAAALIFGHALYESLLQQGGPPIFALAQPLPCDGPLPAAPDALLALADARLCDALRSPGDFAHPERLGRLPLDERVLGGAP</sequence>
<organism evidence="2 3">
    <name type="scientific">Sorangium cellulosum</name>
    <name type="common">Polyangium cellulosum</name>
    <dbReference type="NCBI Taxonomy" id="56"/>
    <lineage>
        <taxon>Bacteria</taxon>
        <taxon>Pseudomonadati</taxon>
        <taxon>Myxococcota</taxon>
        <taxon>Polyangia</taxon>
        <taxon>Polyangiales</taxon>
        <taxon>Polyangiaceae</taxon>
        <taxon>Sorangium</taxon>
    </lineage>
</organism>
<evidence type="ECO:0000256" key="1">
    <source>
        <dbReference type="SAM" id="MobiDB-lite"/>
    </source>
</evidence>
<name>A0A2L0F2A2_SORCE</name>
<protein>
    <recommendedName>
        <fullName evidence="4">DUF3025 domain-containing protein</fullName>
    </recommendedName>
</protein>
<dbReference type="InterPro" id="IPR021390">
    <property type="entry name" value="DUF3025"/>
</dbReference>
<proteinExistence type="predicted"/>
<dbReference type="AlphaFoldDB" id="A0A2L0F2A2"/>
<dbReference type="OrthoDB" id="5292474at2"/>
<dbReference type="Proteomes" id="UP000238348">
    <property type="component" value="Chromosome"/>
</dbReference>
<feature type="compositionally biased region" description="Low complexity" evidence="1">
    <location>
        <begin position="1"/>
        <end position="15"/>
    </location>
</feature>
<dbReference type="RefSeq" id="WP_104984028.1">
    <property type="nucleotide sequence ID" value="NZ_CP012673.1"/>
</dbReference>
<evidence type="ECO:0008006" key="4">
    <source>
        <dbReference type="Google" id="ProtNLM"/>
    </source>
</evidence>
<reference evidence="2 3" key="1">
    <citation type="submission" date="2015-09" db="EMBL/GenBank/DDBJ databases">
        <title>Sorangium comparison.</title>
        <authorList>
            <person name="Zaburannyi N."/>
            <person name="Bunk B."/>
            <person name="Overmann J."/>
            <person name="Mueller R."/>
        </authorList>
    </citation>
    <scope>NUCLEOTIDE SEQUENCE [LARGE SCALE GENOMIC DNA]</scope>
    <source>
        <strain evidence="2 3">So ce26</strain>
    </source>
</reference>
<dbReference type="Pfam" id="PF11227">
    <property type="entry name" value="DUF3025"/>
    <property type="match status" value="1"/>
</dbReference>
<dbReference type="EMBL" id="CP012673">
    <property type="protein sequence ID" value="AUX45684.1"/>
    <property type="molecule type" value="Genomic_DNA"/>
</dbReference>
<evidence type="ECO:0000313" key="2">
    <source>
        <dbReference type="EMBL" id="AUX45684.1"/>
    </source>
</evidence>